<dbReference type="Gene3D" id="1.10.10.60">
    <property type="entry name" value="Homeodomain-like"/>
    <property type="match status" value="1"/>
</dbReference>
<keyword evidence="1" id="KW-0678">Repressor</keyword>
<evidence type="ECO:0000256" key="3">
    <source>
        <dbReference type="ARBA" id="ARBA00023125"/>
    </source>
</evidence>
<dbReference type="PANTHER" id="PTHR30055">
    <property type="entry name" value="HTH-TYPE TRANSCRIPTIONAL REGULATOR RUTR"/>
    <property type="match status" value="1"/>
</dbReference>
<feature type="domain" description="HTH tetR-type" evidence="6">
    <location>
        <begin position="22"/>
        <end position="82"/>
    </location>
</feature>
<dbReference type="InterPro" id="IPR050109">
    <property type="entry name" value="HTH-type_TetR-like_transc_reg"/>
</dbReference>
<dbReference type="InterPro" id="IPR001647">
    <property type="entry name" value="HTH_TetR"/>
</dbReference>
<evidence type="ECO:0000259" key="6">
    <source>
        <dbReference type="PROSITE" id="PS50977"/>
    </source>
</evidence>
<dbReference type="Pfam" id="PF00440">
    <property type="entry name" value="TetR_N"/>
    <property type="match status" value="1"/>
</dbReference>
<feature type="DNA-binding region" description="H-T-H motif" evidence="5">
    <location>
        <begin position="45"/>
        <end position="64"/>
    </location>
</feature>
<dbReference type="InterPro" id="IPR009057">
    <property type="entry name" value="Homeodomain-like_sf"/>
</dbReference>
<name>A0A6N7Z4W0_9PSEU</name>
<sequence>MAERRSTGTADVKVFAPGGKGERRRREILDNAAKLISKVGYSNASLEDIAAANKISKSALYHYFRSRDEILFAMHEVLADDFLEHAKTVEEAGGSAVEMLSAAIRKMVVANESIPGYVQAFFDHYRELPPRFRRRAHARSDEYTRFVEGILEKGVANGEFRPLPVHATALAIFGMCNWTNRWFRPSGPMSGTAIADAWTDLVLGGLRSGDRAPAAGA</sequence>
<organism evidence="7 8">
    <name type="scientific">Amycolatopsis pithecellobii</name>
    <dbReference type="NCBI Taxonomy" id="664692"/>
    <lineage>
        <taxon>Bacteria</taxon>
        <taxon>Bacillati</taxon>
        <taxon>Actinomycetota</taxon>
        <taxon>Actinomycetes</taxon>
        <taxon>Pseudonocardiales</taxon>
        <taxon>Pseudonocardiaceae</taxon>
        <taxon>Amycolatopsis</taxon>
    </lineage>
</organism>
<accession>A0A6N7Z4W0</accession>
<reference evidence="7 8" key="1">
    <citation type="submission" date="2019-11" db="EMBL/GenBank/DDBJ databases">
        <title>Draft genome of Amycolatopsis RM579.</title>
        <authorList>
            <person name="Duangmal K."/>
            <person name="Mingma R."/>
        </authorList>
    </citation>
    <scope>NUCLEOTIDE SEQUENCE [LARGE SCALE GENOMIC DNA]</scope>
    <source>
        <strain evidence="7 8">RM579</strain>
    </source>
</reference>
<dbReference type="AlphaFoldDB" id="A0A6N7Z4W0"/>
<dbReference type="PANTHER" id="PTHR30055:SF175">
    <property type="entry name" value="HTH-TYPE TRANSCRIPTIONAL REPRESSOR KSTR2"/>
    <property type="match status" value="1"/>
</dbReference>
<dbReference type="InterPro" id="IPR036271">
    <property type="entry name" value="Tet_transcr_reg_TetR-rel_C_sf"/>
</dbReference>
<evidence type="ECO:0000256" key="4">
    <source>
        <dbReference type="ARBA" id="ARBA00023163"/>
    </source>
</evidence>
<dbReference type="Pfam" id="PF17932">
    <property type="entry name" value="TetR_C_24"/>
    <property type="match status" value="1"/>
</dbReference>
<dbReference type="GO" id="GO:0003700">
    <property type="term" value="F:DNA-binding transcription factor activity"/>
    <property type="evidence" value="ECO:0007669"/>
    <property type="project" value="TreeGrafter"/>
</dbReference>
<keyword evidence="8" id="KW-1185">Reference proteome</keyword>
<dbReference type="SUPFAM" id="SSF46689">
    <property type="entry name" value="Homeodomain-like"/>
    <property type="match status" value="1"/>
</dbReference>
<keyword evidence="3 5" id="KW-0238">DNA-binding</keyword>
<dbReference type="RefSeq" id="WP_154757665.1">
    <property type="nucleotide sequence ID" value="NZ_WMBA01000022.1"/>
</dbReference>
<dbReference type="Proteomes" id="UP000440096">
    <property type="component" value="Unassembled WGS sequence"/>
</dbReference>
<comment type="caution">
    <text evidence="7">The sequence shown here is derived from an EMBL/GenBank/DDBJ whole genome shotgun (WGS) entry which is preliminary data.</text>
</comment>
<dbReference type="PROSITE" id="PS50977">
    <property type="entry name" value="HTH_TETR_2"/>
    <property type="match status" value="1"/>
</dbReference>
<dbReference type="SUPFAM" id="SSF48498">
    <property type="entry name" value="Tetracyclin repressor-like, C-terminal domain"/>
    <property type="match status" value="1"/>
</dbReference>
<evidence type="ECO:0000313" key="7">
    <source>
        <dbReference type="EMBL" id="MTD55474.1"/>
    </source>
</evidence>
<dbReference type="InterPro" id="IPR041490">
    <property type="entry name" value="KstR2_TetR_C"/>
</dbReference>
<proteinExistence type="predicted"/>
<evidence type="ECO:0000313" key="8">
    <source>
        <dbReference type="Proteomes" id="UP000440096"/>
    </source>
</evidence>
<evidence type="ECO:0000256" key="2">
    <source>
        <dbReference type="ARBA" id="ARBA00023015"/>
    </source>
</evidence>
<dbReference type="GO" id="GO:0000976">
    <property type="term" value="F:transcription cis-regulatory region binding"/>
    <property type="evidence" value="ECO:0007669"/>
    <property type="project" value="TreeGrafter"/>
</dbReference>
<protein>
    <submittedName>
        <fullName evidence="7">TetR family transcriptional regulator</fullName>
    </submittedName>
</protein>
<dbReference type="Gene3D" id="1.10.357.10">
    <property type="entry name" value="Tetracycline Repressor, domain 2"/>
    <property type="match status" value="1"/>
</dbReference>
<dbReference type="EMBL" id="WMBA01000022">
    <property type="protein sequence ID" value="MTD55474.1"/>
    <property type="molecule type" value="Genomic_DNA"/>
</dbReference>
<dbReference type="PRINTS" id="PR00455">
    <property type="entry name" value="HTHTETR"/>
</dbReference>
<dbReference type="OrthoDB" id="3190535at2"/>
<gene>
    <name evidence="7" type="ORF">GKO32_16025</name>
</gene>
<evidence type="ECO:0000256" key="1">
    <source>
        <dbReference type="ARBA" id="ARBA00022491"/>
    </source>
</evidence>
<keyword evidence="4" id="KW-0804">Transcription</keyword>
<keyword evidence="2" id="KW-0805">Transcription regulation</keyword>
<evidence type="ECO:0000256" key="5">
    <source>
        <dbReference type="PROSITE-ProRule" id="PRU00335"/>
    </source>
</evidence>